<dbReference type="OrthoDB" id="635613at2759"/>
<evidence type="ECO:0000313" key="3">
    <source>
        <dbReference type="Proteomes" id="UP000652761"/>
    </source>
</evidence>
<protein>
    <recommendedName>
        <fullName evidence="1">Neprosin PEP catalytic domain-containing protein</fullName>
    </recommendedName>
</protein>
<proteinExistence type="predicted"/>
<evidence type="ECO:0000259" key="1">
    <source>
        <dbReference type="PROSITE" id="PS52045"/>
    </source>
</evidence>
<evidence type="ECO:0000313" key="2">
    <source>
        <dbReference type="EMBL" id="MQL70005.1"/>
    </source>
</evidence>
<feature type="domain" description="Neprosin PEP catalytic" evidence="1">
    <location>
        <begin position="1"/>
        <end position="130"/>
    </location>
</feature>
<dbReference type="PANTHER" id="PTHR31589:SF233">
    <property type="entry name" value="PROTEIN, PUTATIVE (DUF239)-RELATED"/>
    <property type="match status" value="1"/>
</dbReference>
<dbReference type="AlphaFoldDB" id="A0A843TG47"/>
<dbReference type="PROSITE" id="PS52045">
    <property type="entry name" value="NEPROSIN_PEP_CD"/>
    <property type="match status" value="1"/>
</dbReference>
<accession>A0A843TG47</accession>
<comment type="caution">
    <text evidence="2">The sequence shown here is derived from an EMBL/GenBank/DDBJ whole genome shotgun (WGS) entry which is preliminary data.</text>
</comment>
<dbReference type="Proteomes" id="UP000652761">
    <property type="component" value="Unassembled WGS sequence"/>
</dbReference>
<name>A0A843TG47_COLES</name>
<reference evidence="2" key="1">
    <citation type="submission" date="2017-07" db="EMBL/GenBank/DDBJ databases">
        <title>Taro Niue Genome Assembly and Annotation.</title>
        <authorList>
            <person name="Atibalentja N."/>
            <person name="Keating K."/>
            <person name="Fields C.J."/>
        </authorList>
    </citation>
    <scope>NUCLEOTIDE SEQUENCE</scope>
    <source>
        <strain evidence="2">Niue_2</strain>
        <tissue evidence="2">Leaf</tissue>
    </source>
</reference>
<dbReference type="InterPro" id="IPR053168">
    <property type="entry name" value="Glutamic_endopeptidase"/>
</dbReference>
<dbReference type="InterPro" id="IPR004314">
    <property type="entry name" value="Neprosin"/>
</dbReference>
<dbReference type="PANTHER" id="PTHR31589">
    <property type="entry name" value="PROTEIN, PUTATIVE (DUF239)-RELATED-RELATED"/>
    <property type="match status" value="1"/>
</dbReference>
<gene>
    <name evidence="2" type="ORF">Taro_002312</name>
</gene>
<organism evidence="2 3">
    <name type="scientific">Colocasia esculenta</name>
    <name type="common">Wild taro</name>
    <name type="synonym">Arum esculentum</name>
    <dbReference type="NCBI Taxonomy" id="4460"/>
    <lineage>
        <taxon>Eukaryota</taxon>
        <taxon>Viridiplantae</taxon>
        <taxon>Streptophyta</taxon>
        <taxon>Embryophyta</taxon>
        <taxon>Tracheophyta</taxon>
        <taxon>Spermatophyta</taxon>
        <taxon>Magnoliopsida</taxon>
        <taxon>Liliopsida</taxon>
        <taxon>Araceae</taxon>
        <taxon>Aroideae</taxon>
        <taxon>Colocasieae</taxon>
        <taxon>Colocasia</taxon>
    </lineage>
</organism>
<sequence>MDGVKRIRQRGTGGYVCKVWTWAIGLKLSFPYLLEGATYVEFGGEVYYKRPGSHTSTQMGSGHFAEEGFTKSSFFKNVQILDGSYVYQNPGHVLAQVEAKKCYDLKVGRKTEGSGMVVKALYIHHSTINL</sequence>
<keyword evidence="3" id="KW-1185">Reference proteome</keyword>
<dbReference type="Pfam" id="PF03080">
    <property type="entry name" value="Neprosin"/>
    <property type="match status" value="1"/>
</dbReference>
<dbReference type="EMBL" id="NMUH01000053">
    <property type="protein sequence ID" value="MQL70005.1"/>
    <property type="molecule type" value="Genomic_DNA"/>
</dbReference>